<dbReference type="Proteomes" id="UP001497744">
    <property type="component" value="Unassembled WGS sequence"/>
</dbReference>
<accession>A0AAV4LQ20</accession>
<reference evidence="2 3" key="1">
    <citation type="submission" date="2021-06" db="EMBL/GenBank/DDBJ databases">
        <title>Genome sequence of Babesia caballi.</title>
        <authorList>
            <person name="Yamagishi J."/>
            <person name="Kidaka T."/>
            <person name="Ochi A."/>
        </authorList>
    </citation>
    <scope>NUCLEOTIDE SEQUENCE [LARGE SCALE GENOMIC DNA]</scope>
    <source>
        <strain evidence="2">USDA-D6B2</strain>
    </source>
</reference>
<evidence type="ECO:0000313" key="2">
    <source>
        <dbReference type="EMBL" id="GIX62248.1"/>
    </source>
</evidence>
<dbReference type="EMBL" id="BPLF01000001">
    <property type="protein sequence ID" value="GIX62248.1"/>
    <property type="molecule type" value="Genomic_DNA"/>
</dbReference>
<keyword evidence="1" id="KW-0812">Transmembrane</keyword>
<proteinExistence type="predicted"/>
<gene>
    <name evidence="2" type="ORF">BcabD6B2_16830</name>
</gene>
<evidence type="ECO:0000313" key="3">
    <source>
        <dbReference type="Proteomes" id="UP001497744"/>
    </source>
</evidence>
<feature type="transmembrane region" description="Helical" evidence="1">
    <location>
        <begin position="645"/>
        <end position="662"/>
    </location>
</feature>
<organism evidence="2 3">
    <name type="scientific">Babesia caballi</name>
    <dbReference type="NCBI Taxonomy" id="5871"/>
    <lineage>
        <taxon>Eukaryota</taxon>
        <taxon>Sar</taxon>
        <taxon>Alveolata</taxon>
        <taxon>Apicomplexa</taxon>
        <taxon>Aconoidasida</taxon>
        <taxon>Piroplasmida</taxon>
        <taxon>Babesiidae</taxon>
        <taxon>Babesia</taxon>
    </lineage>
</organism>
<dbReference type="AlphaFoldDB" id="A0AAV4LQ20"/>
<keyword evidence="3" id="KW-1185">Reference proteome</keyword>
<dbReference type="RefSeq" id="XP_067714317.1">
    <property type="nucleotide sequence ID" value="XM_067858216.1"/>
</dbReference>
<keyword evidence="1" id="KW-0472">Membrane</keyword>
<sequence>MAFSAHWLNGGKTGDDVRSVMNTSFTEFSTAASATSNYGVFLKNLKNKATESVTDPNNPSAPCSTVQKCTSRQPSTIREMLYFLAALQFSSAYDELNEHIGTVLNKALDVADSSDSKPDNTLSSDQLKEYLRASCSFSSCVLGAIQGPGTSQTDTDPWLFELFCNSQFKLSIPSSGAFLFSKVSNYAYALQFQLSFLYIQCRNTYTIVCGWQECRFGKDINKSTASQIVPSHICPTGCTKSTSEHSQGDHAQGNCEHEGCGQESSNLSPLQAFLTDNLNGFSRGHPSDLSSHLATCSGYMCHVPMGFTNHLRAGGNSNGSHISLTLKPLCGSCNTPLRQLSEKLGCLTKRTPRLLGDLFGFMWHLNGQLFKSGKSAEESLKEFFKTLGLENYSGNSHTSPSEFLKLVTAKITRLGSSPSKTIEKALSLIPGLPFWYNLFMVKPDDSLPAVLFKVKNIPHQRAKEPTYSGHHNDLYSLYNPVCTTQEKNCGPYLFPLTHSDGATYNPAHASTYLSWVLYLSDDLQSWFQDMLDEFKNIDCKTLGCVKCKDGTHKPGEHGVSTNCSCDSVVQCGGTLPLLYRHAFRYNNPILLMGMTSGNGGDARKCSAFTDQLQSVISGNPLSSLLTSIDAFLYAIRWEFFSKLSGFWTIYVCIILYTFFFLLDTLRVRSHLHFPSSHVVPPLVLLTQGTPLPITKLTYIGQ</sequence>
<keyword evidence="1" id="KW-1133">Transmembrane helix</keyword>
<dbReference type="GeneID" id="94193729"/>
<dbReference type="InterPro" id="IPR024751">
    <property type="entry name" value="VESA1"/>
</dbReference>
<name>A0AAV4LQ20_BABCB</name>
<protein>
    <submittedName>
        <fullName evidence="2">Extracellular matrix-binding ebh</fullName>
    </submittedName>
</protein>
<dbReference type="Pfam" id="PF12785">
    <property type="entry name" value="VESA1_N"/>
    <property type="match status" value="1"/>
</dbReference>
<comment type="caution">
    <text evidence="2">The sequence shown here is derived from an EMBL/GenBank/DDBJ whole genome shotgun (WGS) entry which is preliminary data.</text>
</comment>
<evidence type="ECO:0000256" key="1">
    <source>
        <dbReference type="SAM" id="Phobius"/>
    </source>
</evidence>